<feature type="region of interest" description="Disordered" evidence="1">
    <location>
        <begin position="84"/>
        <end position="103"/>
    </location>
</feature>
<evidence type="ECO:0000256" key="1">
    <source>
        <dbReference type="SAM" id="MobiDB-lite"/>
    </source>
</evidence>
<sequence length="156" mass="16125">MSEPQSPQVPDAAPQGAVPPPSATPPPVPPPQPPPHQPPPYGAQNRSNRVTQVAAWIGIVAGSLVIVAVIFLLGFVVGQNSGGDDDQDWHRGDRPFHHGESWGPGMYGGPGMMPGMHGGMMPGMQGGMMPMPGGMMPGMQTPSAPPSTRPPAPPRP</sequence>
<feature type="compositionally biased region" description="Pro residues" evidence="1">
    <location>
        <begin position="143"/>
        <end position="156"/>
    </location>
</feature>
<gene>
    <name evidence="3" type="ORF">MPRF_27360</name>
</gene>
<feature type="transmembrane region" description="Helical" evidence="2">
    <location>
        <begin position="53"/>
        <end position="77"/>
    </location>
</feature>
<dbReference type="EMBL" id="AP022598">
    <property type="protein sequence ID" value="BBY75837.1"/>
    <property type="molecule type" value="Genomic_DNA"/>
</dbReference>
<dbReference type="Proteomes" id="UP000466554">
    <property type="component" value="Chromosome"/>
</dbReference>
<accession>A0A7I7U3G7</accession>
<protein>
    <submittedName>
        <fullName evidence="3">Uncharacterized protein</fullName>
    </submittedName>
</protein>
<feature type="compositionally biased region" description="Basic and acidic residues" evidence="1">
    <location>
        <begin position="88"/>
        <end position="100"/>
    </location>
</feature>
<evidence type="ECO:0000313" key="3">
    <source>
        <dbReference type="EMBL" id="BBY75837.1"/>
    </source>
</evidence>
<keyword evidence="2" id="KW-1133">Transmembrane helix</keyword>
<feature type="region of interest" description="Disordered" evidence="1">
    <location>
        <begin position="1"/>
        <end position="45"/>
    </location>
</feature>
<feature type="compositionally biased region" description="Pro residues" evidence="1">
    <location>
        <begin position="17"/>
        <end position="41"/>
    </location>
</feature>
<keyword evidence="2" id="KW-0812">Transmembrane</keyword>
<proteinExistence type="predicted"/>
<feature type="region of interest" description="Disordered" evidence="1">
    <location>
        <begin position="134"/>
        <end position="156"/>
    </location>
</feature>
<dbReference type="AlphaFoldDB" id="A0A7I7U3G7"/>
<reference evidence="3 4" key="1">
    <citation type="journal article" date="2019" name="Emerg. Microbes Infect.">
        <title>Comprehensive subspecies identification of 175 nontuberculous mycobacteria species based on 7547 genomic profiles.</title>
        <authorList>
            <person name="Matsumoto Y."/>
            <person name="Kinjo T."/>
            <person name="Motooka D."/>
            <person name="Nabeya D."/>
            <person name="Jung N."/>
            <person name="Uechi K."/>
            <person name="Horii T."/>
            <person name="Iida T."/>
            <person name="Fujita J."/>
            <person name="Nakamura S."/>
        </authorList>
    </citation>
    <scope>NUCLEOTIDE SEQUENCE [LARGE SCALE GENOMIC DNA]</scope>
    <source>
        <strain evidence="3 4">JCM 6367</strain>
    </source>
</reference>
<keyword evidence="2" id="KW-0472">Membrane</keyword>
<organism evidence="3 4">
    <name type="scientific">Mycolicibacterium parafortuitum</name>
    <name type="common">Mycobacterium parafortuitum</name>
    <dbReference type="NCBI Taxonomy" id="39692"/>
    <lineage>
        <taxon>Bacteria</taxon>
        <taxon>Bacillati</taxon>
        <taxon>Actinomycetota</taxon>
        <taxon>Actinomycetes</taxon>
        <taxon>Mycobacteriales</taxon>
        <taxon>Mycobacteriaceae</taxon>
        <taxon>Mycolicibacterium</taxon>
    </lineage>
</organism>
<dbReference type="RefSeq" id="WP_163766599.1">
    <property type="nucleotide sequence ID" value="NZ_AP022598.1"/>
</dbReference>
<name>A0A7I7U3G7_MYCPF</name>
<evidence type="ECO:0000256" key="2">
    <source>
        <dbReference type="SAM" id="Phobius"/>
    </source>
</evidence>
<evidence type="ECO:0000313" key="4">
    <source>
        <dbReference type="Proteomes" id="UP000466554"/>
    </source>
</evidence>